<sequence>MNILQYLLVALLVIITAANLYALTIGKKNRNRAATNYRLTLQKLGVRTNELMKEHGYNFDDRHGYINDIGDGILLCFDTKKQVVGITLAEEFYHFPYADFVSCKQNYETQGNKLSHISVIVETNDAIITLVFGSKAWRRKSYLGKFLLQDSKEFCTIMERHCLEKDVSSLSADQ</sequence>
<dbReference type="Proteomes" id="UP000264002">
    <property type="component" value="Unassembled WGS sequence"/>
</dbReference>
<reference evidence="1 2" key="2">
    <citation type="submission" date="2018-09" db="EMBL/GenBank/DDBJ databases">
        <title>Genome of Sphaerochaeta halotolerans strain 4-11.</title>
        <authorList>
            <person name="Nazina T.N."/>
            <person name="Sokolova D.S."/>
        </authorList>
    </citation>
    <scope>NUCLEOTIDE SEQUENCE [LARGE SCALE GENOMIC DNA]</scope>
    <source>
        <strain evidence="1 2">4-11</strain>
    </source>
</reference>
<gene>
    <name evidence="1" type="ORF">DYP60_10875</name>
</gene>
<evidence type="ECO:0000313" key="2">
    <source>
        <dbReference type="Proteomes" id="UP000264002"/>
    </source>
</evidence>
<dbReference type="RefSeq" id="WP_117331031.1">
    <property type="nucleotide sequence ID" value="NZ_QUWK01000011.1"/>
</dbReference>
<reference evidence="2" key="1">
    <citation type="submission" date="2018-08" db="EMBL/GenBank/DDBJ databases">
        <authorList>
            <person name="Grouzdev D.S."/>
            <person name="Krutkina M.S."/>
        </authorList>
    </citation>
    <scope>NUCLEOTIDE SEQUENCE [LARGE SCALE GENOMIC DNA]</scope>
    <source>
        <strain evidence="2">4-11</strain>
    </source>
</reference>
<organism evidence="1 2">
    <name type="scientific">Sphaerochaeta halotolerans</name>
    <dbReference type="NCBI Taxonomy" id="2293840"/>
    <lineage>
        <taxon>Bacteria</taxon>
        <taxon>Pseudomonadati</taxon>
        <taxon>Spirochaetota</taxon>
        <taxon>Spirochaetia</taxon>
        <taxon>Spirochaetales</taxon>
        <taxon>Sphaerochaetaceae</taxon>
        <taxon>Sphaerochaeta</taxon>
    </lineage>
</organism>
<keyword evidence="2" id="KW-1185">Reference proteome</keyword>
<proteinExistence type="predicted"/>
<evidence type="ECO:0000313" key="1">
    <source>
        <dbReference type="EMBL" id="RFU94277.1"/>
    </source>
</evidence>
<dbReference type="AlphaFoldDB" id="A0A372MER6"/>
<protein>
    <submittedName>
        <fullName evidence="1">Uncharacterized protein</fullName>
    </submittedName>
</protein>
<name>A0A372MER6_9SPIR</name>
<comment type="caution">
    <text evidence="1">The sequence shown here is derived from an EMBL/GenBank/DDBJ whole genome shotgun (WGS) entry which is preliminary data.</text>
</comment>
<accession>A0A372MER6</accession>
<dbReference type="EMBL" id="QUWK01000011">
    <property type="protein sequence ID" value="RFU94277.1"/>
    <property type="molecule type" value="Genomic_DNA"/>
</dbReference>